<accession>A0ABW5P6F6</accession>
<reference evidence="2" key="1">
    <citation type="journal article" date="2019" name="Int. J. Syst. Evol. Microbiol.">
        <title>The Global Catalogue of Microorganisms (GCM) 10K type strain sequencing project: providing services to taxonomists for standard genome sequencing and annotation.</title>
        <authorList>
            <consortium name="The Broad Institute Genomics Platform"/>
            <consortium name="The Broad Institute Genome Sequencing Center for Infectious Disease"/>
            <person name="Wu L."/>
            <person name="Ma J."/>
        </authorList>
    </citation>
    <scope>NUCLEOTIDE SEQUENCE [LARGE SCALE GENOMIC DNA]</scope>
    <source>
        <strain evidence="2">KCTC 33842</strain>
    </source>
</reference>
<evidence type="ECO:0000313" key="1">
    <source>
        <dbReference type="EMBL" id="MFD2609802.1"/>
    </source>
</evidence>
<dbReference type="Proteomes" id="UP001597475">
    <property type="component" value="Unassembled WGS sequence"/>
</dbReference>
<sequence>MAGETQQAAGLPVLTPRTPAAELANLSLHPAREVRAAVAAHPNTAPFVLSTLAARFPGEVLGNPGLPLLRLANPHLLRDWPAPALHALAAHPEAPAWVRRLAAARPEPELPAAVAQHPNLTPAEMEMLSRHSAWLVRARIAARPDLSRALLETLRGDPDYGVRLAVASRPDLTAADLHALLADPSRLIRQAAHQAKLRPGKPLGNK</sequence>
<proteinExistence type="predicted"/>
<evidence type="ECO:0000313" key="2">
    <source>
        <dbReference type="Proteomes" id="UP001597475"/>
    </source>
</evidence>
<dbReference type="InterPro" id="IPR004830">
    <property type="entry name" value="LRR_variant"/>
</dbReference>
<protein>
    <recommendedName>
        <fullName evidence="3">Leucine rich repeat variant</fullName>
    </recommendedName>
</protein>
<dbReference type="EMBL" id="JBHUMK010000044">
    <property type="protein sequence ID" value="MFD2609802.1"/>
    <property type="molecule type" value="Genomic_DNA"/>
</dbReference>
<dbReference type="Pfam" id="PF01816">
    <property type="entry name" value="LRV"/>
    <property type="match status" value="1"/>
</dbReference>
<keyword evidence="2" id="KW-1185">Reference proteome</keyword>
<organism evidence="1 2">
    <name type="scientific">Deinococcus taklimakanensis</name>
    <dbReference type="NCBI Taxonomy" id="536443"/>
    <lineage>
        <taxon>Bacteria</taxon>
        <taxon>Thermotogati</taxon>
        <taxon>Deinococcota</taxon>
        <taxon>Deinococci</taxon>
        <taxon>Deinococcales</taxon>
        <taxon>Deinococcaceae</taxon>
        <taxon>Deinococcus</taxon>
    </lineage>
</organism>
<dbReference type="Gene3D" id="1.25.10.10">
    <property type="entry name" value="Leucine-rich Repeat Variant"/>
    <property type="match status" value="1"/>
</dbReference>
<comment type="caution">
    <text evidence="1">The sequence shown here is derived from an EMBL/GenBank/DDBJ whole genome shotgun (WGS) entry which is preliminary data.</text>
</comment>
<name>A0ABW5P6F6_9DEIO</name>
<dbReference type="InterPro" id="IPR011989">
    <property type="entry name" value="ARM-like"/>
</dbReference>
<dbReference type="InterPro" id="IPR016024">
    <property type="entry name" value="ARM-type_fold"/>
</dbReference>
<evidence type="ECO:0008006" key="3">
    <source>
        <dbReference type="Google" id="ProtNLM"/>
    </source>
</evidence>
<gene>
    <name evidence="1" type="ORF">ACFSR9_10195</name>
</gene>
<dbReference type="SUPFAM" id="SSF48371">
    <property type="entry name" value="ARM repeat"/>
    <property type="match status" value="1"/>
</dbReference>
<dbReference type="RefSeq" id="WP_386845460.1">
    <property type="nucleotide sequence ID" value="NZ_JBHUMK010000044.1"/>
</dbReference>